<dbReference type="SUPFAM" id="SSF57783">
    <property type="entry name" value="Zinc beta-ribbon"/>
    <property type="match status" value="1"/>
</dbReference>
<organism evidence="12">
    <name type="scientific">Hemiselmis tepida</name>
    <dbReference type="NCBI Taxonomy" id="464990"/>
    <lineage>
        <taxon>Eukaryota</taxon>
        <taxon>Cryptophyceae</taxon>
        <taxon>Cryptomonadales</taxon>
        <taxon>Hemiselmidaceae</taxon>
        <taxon>Hemiselmis</taxon>
    </lineage>
</organism>
<dbReference type="GO" id="GO:0008023">
    <property type="term" value="C:transcription elongation factor complex"/>
    <property type="evidence" value="ECO:0007669"/>
    <property type="project" value="TreeGrafter"/>
</dbReference>
<evidence type="ECO:0000256" key="2">
    <source>
        <dbReference type="ARBA" id="ARBA00004123"/>
    </source>
</evidence>
<dbReference type="PANTHER" id="PTHR20934">
    <property type="entry name" value="TRANSCRIPTION ELONGATION FACTOR 1 HOMOLOG"/>
    <property type="match status" value="1"/>
</dbReference>
<protein>
    <recommendedName>
        <fullName evidence="10">Transcription elongation factor 1 homolog</fullName>
    </recommendedName>
</protein>
<evidence type="ECO:0000313" key="12">
    <source>
        <dbReference type="EMBL" id="CAD8794346.1"/>
    </source>
</evidence>
<comment type="function">
    <text evidence="1 10">Transcription elongation factor implicated in the maintenance of proper chromatin structure in actively transcribed regions.</text>
</comment>
<evidence type="ECO:0000256" key="7">
    <source>
        <dbReference type="ARBA" id="ARBA00023015"/>
    </source>
</evidence>
<dbReference type="AlphaFoldDB" id="A0A7S0VTE8"/>
<evidence type="ECO:0000256" key="1">
    <source>
        <dbReference type="ARBA" id="ARBA00003357"/>
    </source>
</evidence>
<evidence type="ECO:0000256" key="8">
    <source>
        <dbReference type="ARBA" id="ARBA00023163"/>
    </source>
</evidence>
<reference evidence="12" key="1">
    <citation type="submission" date="2021-01" db="EMBL/GenBank/DDBJ databases">
        <authorList>
            <person name="Corre E."/>
            <person name="Pelletier E."/>
            <person name="Niang G."/>
            <person name="Scheremetjew M."/>
            <person name="Finn R."/>
            <person name="Kale V."/>
            <person name="Holt S."/>
            <person name="Cochrane G."/>
            <person name="Meng A."/>
            <person name="Brown T."/>
            <person name="Cohen L."/>
        </authorList>
    </citation>
    <scope>NUCLEOTIDE SEQUENCE</scope>
    <source>
        <strain evidence="12">CCMP443</strain>
    </source>
</reference>
<evidence type="ECO:0000256" key="9">
    <source>
        <dbReference type="ARBA" id="ARBA00023242"/>
    </source>
</evidence>
<keyword evidence="4 10" id="KW-0479">Metal-binding</keyword>
<dbReference type="PANTHER" id="PTHR20934:SF0">
    <property type="entry name" value="TRANSCRIPTION ELONGATION FACTOR 1 HOMOLOG"/>
    <property type="match status" value="1"/>
</dbReference>
<evidence type="ECO:0000256" key="4">
    <source>
        <dbReference type="ARBA" id="ARBA00022723"/>
    </source>
</evidence>
<comment type="similarity">
    <text evidence="3 10">Belongs to the ELOF1 family.</text>
</comment>
<dbReference type="InterPro" id="IPR038567">
    <property type="entry name" value="T_Elf1_sf"/>
</dbReference>
<evidence type="ECO:0000256" key="11">
    <source>
        <dbReference type="SAM" id="MobiDB-lite"/>
    </source>
</evidence>
<feature type="region of interest" description="Disordered" evidence="11">
    <location>
        <begin position="83"/>
        <end position="109"/>
    </location>
</feature>
<accession>A0A7S0VTE8</accession>
<dbReference type="InterPro" id="IPR007808">
    <property type="entry name" value="Elf1"/>
</dbReference>
<dbReference type="GO" id="GO:0006368">
    <property type="term" value="P:transcription elongation by RNA polymerase II"/>
    <property type="evidence" value="ECO:0007669"/>
    <property type="project" value="TreeGrafter"/>
</dbReference>
<evidence type="ECO:0000256" key="6">
    <source>
        <dbReference type="ARBA" id="ARBA00022833"/>
    </source>
</evidence>
<keyword evidence="9 10" id="KW-0539">Nucleus</keyword>
<dbReference type="Pfam" id="PF05129">
    <property type="entry name" value="Zn_ribbon_Elf1"/>
    <property type="match status" value="1"/>
</dbReference>
<sequence length="109" mass="11943">MGKRKTAKKVQKKERPKVMGQGQFDCPSCNHAGSIKVSILKKEKVGKCVCNVCGTSYATKITALSEPVDIYCEWIDECEKANKPAPSAQAPLREDRRPAAAADDDEDDD</sequence>
<dbReference type="Gene3D" id="2.20.25.190">
    <property type="match status" value="1"/>
</dbReference>
<dbReference type="GO" id="GO:0000993">
    <property type="term" value="F:RNA polymerase II complex binding"/>
    <property type="evidence" value="ECO:0007669"/>
    <property type="project" value="TreeGrafter"/>
</dbReference>
<keyword evidence="6 10" id="KW-0862">Zinc</keyword>
<evidence type="ECO:0000256" key="3">
    <source>
        <dbReference type="ARBA" id="ARBA00009730"/>
    </source>
</evidence>
<gene>
    <name evidence="12" type="ORF">HTEP1355_LOCUS7979</name>
</gene>
<evidence type="ECO:0000256" key="10">
    <source>
        <dbReference type="RuleBase" id="RU364033"/>
    </source>
</evidence>
<dbReference type="EMBL" id="HBFN01013901">
    <property type="protein sequence ID" value="CAD8794346.1"/>
    <property type="molecule type" value="Transcribed_RNA"/>
</dbReference>
<dbReference type="GO" id="GO:0008270">
    <property type="term" value="F:zinc ion binding"/>
    <property type="evidence" value="ECO:0007669"/>
    <property type="project" value="UniProtKB-KW"/>
</dbReference>
<dbReference type="FunFam" id="2.20.25.190:FF:000001">
    <property type="entry name" value="Transcription elongation factor 1 homolog"/>
    <property type="match status" value="1"/>
</dbReference>
<proteinExistence type="inferred from homology"/>
<keyword evidence="8 10" id="KW-0804">Transcription</keyword>
<keyword evidence="5 10" id="KW-0863">Zinc-finger</keyword>
<name>A0A7S0VTE8_9CRYP</name>
<evidence type="ECO:0000256" key="5">
    <source>
        <dbReference type="ARBA" id="ARBA00022771"/>
    </source>
</evidence>
<keyword evidence="7 10" id="KW-0805">Transcription regulation</keyword>
<comment type="subcellular location">
    <subcellularLocation>
        <location evidence="2 10">Nucleus</location>
    </subcellularLocation>
</comment>